<gene>
    <name evidence="6" type="ORF">LY89DRAFT_316672</name>
</gene>
<sequence>MSKFVLAVLSLVSFTSAAVVPGSTANAPYVAPPPAAKQAGLPGFVHLALTKKPAKALRKRQSPDPLQNDISGYSVEITLGTPPQIQWVDLDTGSNELWVNPLCSTSYYPAGCTANGVYNPGSSSTSHDLGTPFSISYGIGSVSGTYYTDNMTMGDASIRQQQFGDAATSQQMMQGILGIAWGNGVDTNYNNVIDNLKAQGITQSRAFGLNLASIDSPTGAIIFGGIDIMKYSGPLQKQPIIPRNLAPDGYARYWFYMNQVSITPPGATAPIALTSPTYNQAMFPDSGSTFCQLPSALFTALLAYFPVGQVNQGSSTYTVSCNYRTQAGYINFAFGSVTVSVSYHEFIWFDGVQCWFAAQPSTQFYLLGDSFMRSAYIVYDQDNSNVFIAPAANCGTSIIPISTGVNAVPSINGLCAPTYTPPIVTTSTPSPTPTSTPHPSTSSSSTIKSSSSFVTSSSKLTTSSPVPTSTGFTTSSSSTSSKPSSSSTLSSSSSKISSLSSSSLIPSPSSSTQKIISSSSTPISSSSNKGLSSISSPVSTKSSSIMISSTSSSIKLSSSSQVSNSGSQVSSTSSLSSSKASSCLASTVQITLTQSATSVTVYSVFTVVQIQSASTLTVSIPYTVIQTQSASTVYVTLTSTAAAPSVAPITITITAAAPSVAPIIITSLTTVTVAASSALPSIF</sequence>
<dbReference type="KEGG" id="psco:LY89DRAFT_316672"/>
<evidence type="ECO:0000259" key="5">
    <source>
        <dbReference type="PROSITE" id="PS51767"/>
    </source>
</evidence>
<dbReference type="SUPFAM" id="SSF50630">
    <property type="entry name" value="Acid proteases"/>
    <property type="match status" value="1"/>
</dbReference>
<dbReference type="InParanoid" id="A0A132B989"/>
<feature type="active site" evidence="2">
    <location>
        <position position="91"/>
    </location>
</feature>
<evidence type="ECO:0000256" key="3">
    <source>
        <dbReference type="SAM" id="MobiDB-lite"/>
    </source>
</evidence>
<organism evidence="6 7">
    <name type="scientific">Mollisia scopiformis</name>
    <name type="common">Conifer needle endophyte fungus</name>
    <name type="synonym">Phialocephala scopiformis</name>
    <dbReference type="NCBI Taxonomy" id="149040"/>
    <lineage>
        <taxon>Eukaryota</taxon>
        <taxon>Fungi</taxon>
        <taxon>Dikarya</taxon>
        <taxon>Ascomycota</taxon>
        <taxon>Pezizomycotina</taxon>
        <taxon>Leotiomycetes</taxon>
        <taxon>Helotiales</taxon>
        <taxon>Mollisiaceae</taxon>
        <taxon>Mollisia</taxon>
    </lineage>
</organism>
<accession>A0A132B989</accession>
<protein>
    <submittedName>
        <fullName evidence="6">Acid protease</fullName>
    </submittedName>
</protein>
<keyword evidence="7" id="KW-1185">Reference proteome</keyword>
<keyword evidence="6" id="KW-0645">Protease</keyword>
<keyword evidence="6" id="KW-0378">Hydrolase</keyword>
<evidence type="ECO:0000256" key="4">
    <source>
        <dbReference type="SAM" id="SignalP"/>
    </source>
</evidence>
<evidence type="ECO:0000313" key="6">
    <source>
        <dbReference type="EMBL" id="KUJ08970.1"/>
    </source>
</evidence>
<evidence type="ECO:0000313" key="7">
    <source>
        <dbReference type="Proteomes" id="UP000070700"/>
    </source>
</evidence>
<dbReference type="PANTHER" id="PTHR47966">
    <property type="entry name" value="BETA-SITE APP-CLEAVING ENZYME, ISOFORM A-RELATED"/>
    <property type="match status" value="1"/>
</dbReference>
<dbReference type="InterPro" id="IPR001461">
    <property type="entry name" value="Aspartic_peptidase_A1"/>
</dbReference>
<feature type="compositionally biased region" description="Low complexity" evidence="3">
    <location>
        <begin position="437"/>
        <end position="539"/>
    </location>
</feature>
<dbReference type="GO" id="GO:0006508">
    <property type="term" value="P:proteolysis"/>
    <property type="evidence" value="ECO:0007669"/>
    <property type="project" value="UniProtKB-KW"/>
</dbReference>
<dbReference type="GO" id="GO:0004190">
    <property type="term" value="F:aspartic-type endopeptidase activity"/>
    <property type="evidence" value="ECO:0007669"/>
    <property type="project" value="InterPro"/>
</dbReference>
<feature type="domain" description="Peptidase A1" evidence="5">
    <location>
        <begin position="73"/>
        <end position="389"/>
    </location>
</feature>
<dbReference type="EMBL" id="KQ947433">
    <property type="protein sequence ID" value="KUJ08970.1"/>
    <property type="molecule type" value="Genomic_DNA"/>
</dbReference>
<dbReference type="Proteomes" id="UP000070700">
    <property type="component" value="Unassembled WGS sequence"/>
</dbReference>
<dbReference type="RefSeq" id="XP_018063325.1">
    <property type="nucleotide sequence ID" value="XM_018206677.1"/>
</dbReference>
<dbReference type="AlphaFoldDB" id="A0A132B989"/>
<dbReference type="InterPro" id="IPR021109">
    <property type="entry name" value="Peptidase_aspartic_dom_sf"/>
</dbReference>
<evidence type="ECO:0000256" key="2">
    <source>
        <dbReference type="PIRSR" id="PIRSR601461-1"/>
    </source>
</evidence>
<feature type="region of interest" description="Disordered" evidence="3">
    <location>
        <begin position="425"/>
        <end position="539"/>
    </location>
</feature>
<reference evidence="6 7" key="1">
    <citation type="submission" date="2015-10" db="EMBL/GenBank/DDBJ databases">
        <title>Full genome of DAOMC 229536 Phialocephala scopiformis, a fungal endophyte of spruce producing the potent anti-insectan compound rugulosin.</title>
        <authorList>
            <consortium name="DOE Joint Genome Institute"/>
            <person name="Walker A.K."/>
            <person name="Frasz S.L."/>
            <person name="Seifert K.A."/>
            <person name="Miller J.D."/>
            <person name="Mondo S.J."/>
            <person name="Labutti K."/>
            <person name="Lipzen A."/>
            <person name="Dockter R."/>
            <person name="Kennedy M."/>
            <person name="Grigoriev I.V."/>
            <person name="Spatafora J.W."/>
        </authorList>
    </citation>
    <scope>NUCLEOTIDE SEQUENCE [LARGE SCALE GENOMIC DNA]</scope>
    <source>
        <strain evidence="6 7">CBS 120377</strain>
    </source>
</reference>
<dbReference type="GeneID" id="28816403"/>
<evidence type="ECO:0000256" key="1">
    <source>
        <dbReference type="ARBA" id="ARBA00007447"/>
    </source>
</evidence>
<proteinExistence type="inferred from homology"/>
<dbReference type="InterPro" id="IPR033121">
    <property type="entry name" value="PEPTIDASE_A1"/>
</dbReference>
<dbReference type="OrthoDB" id="771136at2759"/>
<feature type="chain" id="PRO_5007288006" evidence="4">
    <location>
        <begin position="18"/>
        <end position="683"/>
    </location>
</feature>
<dbReference type="Pfam" id="PF00026">
    <property type="entry name" value="Asp"/>
    <property type="match status" value="1"/>
</dbReference>
<name>A0A132B989_MOLSC</name>
<dbReference type="PANTHER" id="PTHR47966:SF65">
    <property type="entry name" value="ASPARTIC-TYPE ENDOPEPTIDASE"/>
    <property type="match status" value="1"/>
</dbReference>
<dbReference type="PRINTS" id="PR00792">
    <property type="entry name" value="PEPSIN"/>
</dbReference>
<keyword evidence="4" id="KW-0732">Signal</keyword>
<feature type="active site" evidence="2">
    <location>
        <position position="285"/>
    </location>
</feature>
<comment type="similarity">
    <text evidence="1">Belongs to the peptidase A1 family.</text>
</comment>
<feature type="signal peptide" evidence="4">
    <location>
        <begin position="1"/>
        <end position="17"/>
    </location>
</feature>
<dbReference type="Gene3D" id="2.40.70.10">
    <property type="entry name" value="Acid Proteases"/>
    <property type="match status" value="2"/>
</dbReference>
<dbReference type="PROSITE" id="PS51767">
    <property type="entry name" value="PEPTIDASE_A1"/>
    <property type="match status" value="1"/>
</dbReference>